<dbReference type="InterPro" id="IPR036397">
    <property type="entry name" value="RNaseH_sf"/>
</dbReference>
<feature type="region of interest" description="Disordered" evidence="2">
    <location>
        <begin position="380"/>
        <end position="402"/>
    </location>
</feature>
<comment type="caution">
    <text evidence="4">The sequence shown here is derived from an EMBL/GenBank/DDBJ whole genome shotgun (WGS) entry which is preliminary data.</text>
</comment>
<organism evidence="4 5">
    <name type="scientific">Megalurothrips usitatus</name>
    <name type="common">bean blossom thrips</name>
    <dbReference type="NCBI Taxonomy" id="439358"/>
    <lineage>
        <taxon>Eukaryota</taxon>
        <taxon>Metazoa</taxon>
        <taxon>Ecdysozoa</taxon>
        <taxon>Arthropoda</taxon>
        <taxon>Hexapoda</taxon>
        <taxon>Insecta</taxon>
        <taxon>Pterygota</taxon>
        <taxon>Neoptera</taxon>
        <taxon>Paraneoptera</taxon>
        <taxon>Thysanoptera</taxon>
        <taxon>Terebrantia</taxon>
        <taxon>Thripoidea</taxon>
        <taxon>Thripidae</taxon>
        <taxon>Megalurothrips</taxon>
    </lineage>
</organism>
<evidence type="ECO:0000313" key="4">
    <source>
        <dbReference type="EMBL" id="KAJ1527208.1"/>
    </source>
</evidence>
<dbReference type="InterPro" id="IPR002298">
    <property type="entry name" value="DNA_polymerase_A"/>
</dbReference>
<dbReference type="AlphaFoldDB" id="A0AAV7XQG8"/>
<name>A0AAV7XQG8_9NEOP</name>
<dbReference type="InterPro" id="IPR043502">
    <property type="entry name" value="DNA/RNA_pol_sf"/>
</dbReference>
<evidence type="ECO:0000259" key="3">
    <source>
        <dbReference type="Pfam" id="PF00476"/>
    </source>
</evidence>
<dbReference type="GO" id="GO:0003887">
    <property type="term" value="F:DNA-directed DNA polymerase activity"/>
    <property type="evidence" value="ECO:0007669"/>
    <property type="project" value="InterPro"/>
</dbReference>
<evidence type="ECO:0000256" key="1">
    <source>
        <dbReference type="ARBA" id="ARBA00022705"/>
    </source>
</evidence>
<dbReference type="GO" id="GO:0003677">
    <property type="term" value="F:DNA binding"/>
    <property type="evidence" value="ECO:0007669"/>
    <property type="project" value="InterPro"/>
</dbReference>
<dbReference type="Pfam" id="PF00476">
    <property type="entry name" value="DNA_pol_A"/>
    <property type="match status" value="1"/>
</dbReference>
<evidence type="ECO:0000256" key="2">
    <source>
        <dbReference type="SAM" id="MobiDB-lite"/>
    </source>
</evidence>
<feature type="domain" description="DNA-directed DNA polymerase family A palm" evidence="3">
    <location>
        <begin position="715"/>
        <end position="912"/>
    </location>
</feature>
<dbReference type="PANTHER" id="PTHR10133">
    <property type="entry name" value="DNA POLYMERASE I"/>
    <property type="match status" value="1"/>
</dbReference>
<feature type="region of interest" description="Disordered" evidence="2">
    <location>
        <begin position="176"/>
        <end position="203"/>
    </location>
</feature>
<proteinExistence type="predicted"/>
<dbReference type="PANTHER" id="PTHR10133:SF27">
    <property type="entry name" value="DNA POLYMERASE NU"/>
    <property type="match status" value="1"/>
</dbReference>
<dbReference type="Gene3D" id="3.30.420.10">
    <property type="entry name" value="Ribonuclease H-like superfamily/Ribonuclease H"/>
    <property type="match status" value="1"/>
</dbReference>
<reference evidence="4" key="1">
    <citation type="submission" date="2022-12" db="EMBL/GenBank/DDBJ databases">
        <title>Chromosome-level genome assembly of the bean flower thrips Megalurothrips usitatus.</title>
        <authorList>
            <person name="Ma L."/>
            <person name="Liu Q."/>
            <person name="Li H."/>
            <person name="Cai W."/>
        </authorList>
    </citation>
    <scope>NUCLEOTIDE SEQUENCE</scope>
    <source>
        <strain evidence="4">Cailab_2022a</strain>
    </source>
</reference>
<dbReference type="PRINTS" id="PR00868">
    <property type="entry name" value="DNAPOLI"/>
</dbReference>
<feature type="compositionally biased region" description="Polar residues" evidence="2">
    <location>
        <begin position="176"/>
        <end position="196"/>
    </location>
</feature>
<sequence>MEVLEALERRFQPASASAFGRPNNRQQPPPFFGGARRVSAQPQNQHVWGSSCGPVPSSGPNLSSQQVPHHRQPAFLDETLMGELSGIMRENVVEIPTQRFNNSPLQNSPTAIIPYAESNNSSPMSSFDELLGIGPVDSFMPAGDLYSKPASERGWDCTEGGAATGTDVFNDSNVFSPLKNTGTDDTLNDSNLSSPPRNAENDDTVVLNDCNLSSPPRNTETDHIHFCDPLSSNISLNSNKECSSTTINFDSQVHLNTSFELLPPNQTDEPRLFSRSCSPNEELARSAKRSPSPLRSLEKSISILSGSSFDDSLEIEGSQVLSEDDFNCNPRVLSPNIPSKQSPFRLNTPKSKMRKFLGTPFKRALSSTCIFKEKSNEIPEVEESQEKENCEPAVNSRKSDDQDLSFDVQKQLECTNAAKPADHSFASPFAKTPTPTDPRPVSYFPIFHSTHSKRKACDDNDKLRAVSSASCKKKLKFMVPYKKPESQESPSTHQKIQELAAKFAKQMSDKKQFQVLSETLSIDIGSKLLQTPPQETSVSVQFRGGFCQLNRPKTCTAHVPVSILLRVAWSSDVQYLSVLLERNTWAVSFLKTLFSSKSRKICFEAQALIQLLVDKFGFNVNEVSSQWLILDPLVGCWLLKPDEPPRSFDEVSAFLQLAGDCRGPEMLLSKLSHCAEILYEKLTKNGLWKIFLHIEMRITPILACMELQGILVNLKKLREMEIILKSRLETVQAAAFEAAGMHFQLTSPQQLSAILYEQLKLDKKFNISVKETDKHHKSTSEAELIKFKDCHPLPRLILEFRSLHKHKTTYVDALLGHIADNCIFVTWDQTSAATGRITSNEPNIQSIPKQPLLPEVAVRTAFIARPGFSFLAADFQHIELRVFAHLSKDTALIRTLSQDTDVFKVLGQQCTERPAAL</sequence>
<gene>
    <name evidence="4" type="ORF">ONE63_008736</name>
</gene>
<feature type="compositionally biased region" description="Low complexity" evidence="2">
    <location>
        <begin position="49"/>
        <end position="60"/>
    </location>
</feature>
<keyword evidence="5" id="KW-1185">Reference proteome</keyword>
<feature type="region of interest" description="Disordered" evidence="2">
    <location>
        <begin position="14"/>
        <end position="69"/>
    </location>
</feature>
<accession>A0AAV7XQG8</accession>
<dbReference type="Gene3D" id="1.20.1060.10">
    <property type="entry name" value="Taq DNA Polymerase, Chain T, domain 4"/>
    <property type="match status" value="1"/>
</dbReference>
<protein>
    <recommendedName>
        <fullName evidence="3">DNA-directed DNA polymerase family A palm domain-containing protein</fullName>
    </recommendedName>
</protein>
<dbReference type="SUPFAM" id="SSF56672">
    <property type="entry name" value="DNA/RNA polymerases"/>
    <property type="match status" value="1"/>
</dbReference>
<dbReference type="InterPro" id="IPR001098">
    <property type="entry name" value="DNA-dir_DNA_pol_A_palm_dom"/>
</dbReference>
<dbReference type="GO" id="GO:0006302">
    <property type="term" value="P:double-strand break repair"/>
    <property type="evidence" value="ECO:0007669"/>
    <property type="project" value="TreeGrafter"/>
</dbReference>
<dbReference type="Gene3D" id="1.10.150.20">
    <property type="entry name" value="5' to 3' exonuclease, C-terminal subdomain"/>
    <property type="match status" value="1"/>
</dbReference>
<dbReference type="GO" id="GO:0006261">
    <property type="term" value="P:DNA-templated DNA replication"/>
    <property type="evidence" value="ECO:0007669"/>
    <property type="project" value="InterPro"/>
</dbReference>
<dbReference type="Proteomes" id="UP001075354">
    <property type="component" value="Chromosome 6"/>
</dbReference>
<feature type="region of interest" description="Disordered" evidence="2">
    <location>
        <begin position="263"/>
        <end position="295"/>
    </location>
</feature>
<dbReference type="EMBL" id="JAPTSV010000006">
    <property type="protein sequence ID" value="KAJ1527208.1"/>
    <property type="molecule type" value="Genomic_DNA"/>
</dbReference>
<evidence type="ECO:0000313" key="5">
    <source>
        <dbReference type="Proteomes" id="UP001075354"/>
    </source>
</evidence>
<dbReference type="Gene3D" id="3.30.70.370">
    <property type="match status" value="1"/>
</dbReference>
<keyword evidence="1" id="KW-0235">DNA replication</keyword>